<evidence type="ECO:0000313" key="1">
    <source>
        <dbReference type="EMBL" id="MFC6199702.1"/>
    </source>
</evidence>
<dbReference type="InterPro" id="IPR029044">
    <property type="entry name" value="Nucleotide-diphossugar_trans"/>
</dbReference>
<accession>A0ABW1SEL0</accession>
<comment type="caution">
    <text evidence="1">The sequence shown here is derived from an EMBL/GenBank/DDBJ whole genome shotgun (WGS) entry which is preliminary data.</text>
</comment>
<dbReference type="EMBL" id="JBHSSW010000066">
    <property type="protein sequence ID" value="MFC6199702.1"/>
    <property type="molecule type" value="Genomic_DNA"/>
</dbReference>
<name>A0ABW1SEL0_9PROT</name>
<dbReference type="SUPFAM" id="SSF53448">
    <property type="entry name" value="Nucleotide-diphospho-sugar transferases"/>
    <property type="match status" value="1"/>
</dbReference>
<reference evidence="2" key="1">
    <citation type="journal article" date="2019" name="Int. J. Syst. Evol. Microbiol.">
        <title>The Global Catalogue of Microorganisms (GCM) 10K type strain sequencing project: providing services to taxonomists for standard genome sequencing and annotation.</title>
        <authorList>
            <consortium name="The Broad Institute Genomics Platform"/>
            <consortium name="The Broad Institute Genome Sequencing Center for Infectious Disease"/>
            <person name="Wu L."/>
            <person name="Ma J."/>
        </authorList>
    </citation>
    <scope>NUCLEOTIDE SEQUENCE [LARGE SCALE GENOMIC DNA]</scope>
    <source>
        <strain evidence="2">CGMCC-1.15741</strain>
    </source>
</reference>
<organism evidence="1 2">
    <name type="scientific">Ponticaulis profundi</name>
    <dbReference type="NCBI Taxonomy" id="2665222"/>
    <lineage>
        <taxon>Bacteria</taxon>
        <taxon>Pseudomonadati</taxon>
        <taxon>Pseudomonadota</taxon>
        <taxon>Alphaproteobacteria</taxon>
        <taxon>Hyphomonadales</taxon>
        <taxon>Hyphomonadaceae</taxon>
        <taxon>Ponticaulis</taxon>
    </lineage>
</organism>
<protein>
    <recommendedName>
        <fullName evidence="3">Glycosyltransferase 2-like domain-containing protein</fullName>
    </recommendedName>
</protein>
<gene>
    <name evidence="1" type="ORF">ACFQDM_16605</name>
</gene>
<dbReference type="RefSeq" id="WP_377381027.1">
    <property type="nucleotide sequence ID" value="NZ_JBHSSW010000066.1"/>
</dbReference>
<sequence length="264" mass="30317">MDHSLHVDVCLTSISSRIAEVHKTISTILSQDYPSFNVYLYLSDEPFLLDKGVSKSLPESLQRLIRADKRFQVRFVPNWGPYRKAIPYLMEHQQQHRVFVTADDDTIYPSHWLSGLVEQYKIHRCIICYRGHAIQTSGKSFMPYRRWMTSGIRQNPDIYIVPTGKDGVLYDTTLLHPRIIDVNTALKVAPTADDLWFKWHSAAVGTSTFIINSDYSTGTFDGTDFEESLYQRFNKGGKNDDTLVSLSKYSRDSLKFDMLTLSSV</sequence>
<evidence type="ECO:0008006" key="3">
    <source>
        <dbReference type="Google" id="ProtNLM"/>
    </source>
</evidence>
<dbReference type="Gene3D" id="3.90.550.10">
    <property type="entry name" value="Spore Coat Polysaccharide Biosynthesis Protein SpsA, Chain A"/>
    <property type="match status" value="1"/>
</dbReference>
<proteinExistence type="predicted"/>
<dbReference type="Proteomes" id="UP001596303">
    <property type="component" value="Unassembled WGS sequence"/>
</dbReference>
<keyword evidence="2" id="KW-1185">Reference proteome</keyword>
<evidence type="ECO:0000313" key="2">
    <source>
        <dbReference type="Proteomes" id="UP001596303"/>
    </source>
</evidence>